<sequence>MGVNGKKINKKEFTGHDLLIKRDVYEEMITYCSELLPYEACGLLSGIKDRFTTLWKIKNETKRFNRFTMSSESIKTTVKEMEKIGEVLSGIFHSHPSSPALPSTHDIRNNSYPELPYLIVSFHKGRTEVRCFKMIDKKVFPINIKIID</sequence>
<reference evidence="7 8" key="1">
    <citation type="journal article" date="2015" name="Stand. Genomic Sci.">
        <title>Genomic Encyclopedia of Bacterial and Archaeal Type Strains, Phase III: the genomes of soil and plant-associated and newly described type strains.</title>
        <authorList>
            <person name="Whitman W.B."/>
            <person name="Woyke T."/>
            <person name="Klenk H.P."/>
            <person name="Zhou Y."/>
            <person name="Lilburn T.G."/>
            <person name="Beck B.J."/>
            <person name="De Vos P."/>
            <person name="Vandamme P."/>
            <person name="Eisen J.A."/>
            <person name="Garrity G."/>
            <person name="Hugenholtz P."/>
            <person name="Kyrpides N.C."/>
        </authorList>
    </citation>
    <scope>NUCLEOTIDE SEQUENCE [LARGE SCALE GENOMIC DNA]</scope>
    <source>
        <strain evidence="7 8">CGMCC 1.10115</strain>
    </source>
</reference>
<dbReference type="InterPro" id="IPR051929">
    <property type="entry name" value="VirAsm_ModProt"/>
</dbReference>
<gene>
    <name evidence="7" type="ORF">IQ19_04815</name>
</gene>
<dbReference type="InterPro" id="IPR028090">
    <property type="entry name" value="JAB_dom_prok"/>
</dbReference>
<keyword evidence="3" id="KW-0378">Hydrolase</keyword>
<proteinExistence type="predicted"/>
<evidence type="ECO:0000256" key="2">
    <source>
        <dbReference type="ARBA" id="ARBA00022723"/>
    </source>
</evidence>
<dbReference type="GO" id="GO:0000502">
    <property type="term" value="C:proteasome complex"/>
    <property type="evidence" value="ECO:0007669"/>
    <property type="project" value="UniProtKB-KW"/>
</dbReference>
<evidence type="ECO:0000259" key="6">
    <source>
        <dbReference type="Pfam" id="PF14464"/>
    </source>
</evidence>
<dbReference type="Gene3D" id="3.40.140.10">
    <property type="entry name" value="Cytidine Deaminase, domain 2"/>
    <property type="match status" value="1"/>
</dbReference>
<accession>A0A562JA98</accession>
<evidence type="ECO:0000313" key="8">
    <source>
        <dbReference type="Proteomes" id="UP000318667"/>
    </source>
</evidence>
<dbReference type="Pfam" id="PF14464">
    <property type="entry name" value="Prok-JAB"/>
    <property type="match status" value="1"/>
</dbReference>
<evidence type="ECO:0000313" key="7">
    <source>
        <dbReference type="EMBL" id="TWH80099.1"/>
    </source>
</evidence>
<keyword evidence="8" id="KW-1185">Reference proteome</keyword>
<evidence type="ECO:0000256" key="1">
    <source>
        <dbReference type="ARBA" id="ARBA00022670"/>
    </source>
</evidence>
<dbReference type="SUPFAM" id="SSF102712">
    <property type="entry name" value="JAB1/MPN domain"/>
    <property type="match status" value="1"/>
</dbReference>
<keyword evidence="4" id="KW-0862">Zinc</keyword>
<keyword evidence="5" id="KW-0482">Metalloprotease</keyword>
<keyword evidence="7" id="KW-0647">Proteasome</keyword>
<dbReference type="EMBL" id="VLKI01000021">
    <property type="protein sequence ID" value="TWH80099.1"/>
    <property type="molecule type" value="Genomic_DNA"/>
</dbReference>
<evidence type="ECO:0000256" key="3">
    <source>
        <dbReference type="ARBA" id="ARBA00022801"/>
    </source>
</evidence>
<keyword evidence="2" id="KW-0479">Metal-binding</keyword>
<dbReference type="GO" id="GO:0006508">
    <property type="term" value="P:proteolysis"/>
    <property type="evidence" value="ECO:0007669"/>
    <property type="project" value="UniProtKB-KW"/>
</dbReference>
<dbReference type="CDD" id="cd08070">
    <property type="entry name" value="MPN_like"/>
    <property type="match status" value="1"/>
</dbReference>
<name>A0A562JA98_9BACI</name>
<dbReference type="PANTHER" id="PTHR34858">
    <property type="entry name" value="CYSO-CYSTEINE PEPTIDASE"/>
    <property type="match status" value="1"/>
</dbReference>
<dbReference type="Proteomes" id="UP000318667">
    <property type="component" value="Unassembled WGS sequence"/>
</dbReference>
<dbReference type="AlphaFoldDB" id="A0A562JA98"/>
<dbReference type="RefSeq" id="WP_144545577.1">
    <property type="nucleotide sequence ID" value="NZ_CBCSDC010000029.1"/>
</dbReference>
<evidence type="ECO:0000256" key="4">
    <source>
        <dbReference type="ARBA" id="ARBA00022833"/>
    </source>
</evidence>
<dbReference type="GO" id="GO:0008270">
    <property type="term" value="F:zinc ion binding"/>
    <property type="evidence" value="ECO:0007669"/>
    <property type="project" value="TreeGrafter"/>
</dbReference>
<dbReference type="PANTHER" id="PTHR34858:SF1">
    <property type="entry name" value="CYSO-CYSTEINE PEPTIDASE"/>
    <property type="match status" value="1"/>
</dbReference>
<feature type="domain" description="JAB" evidence="6">
    <location>
        <begin position="22"/>
        <end position="122"/>
    </location>
</feature>
<dbReference type="GO" id="GO:0008235">
    <property type="term" value="F:metalloexopeptidase activity"/>
    <property type="evidence" value="ECO:0007669"/>
    <property type="project" value="TreeGrafter"/>
</dbReference>
<dbReference type="GeneID" id="65405889"/>
<comment type="caution">
    <text evidence="7">The sequence shown here is derived from an EMBL/GenBank/DDBJ whole genome shotgun (WGS) entry which is preliminary data.</text>
</comment>
<keyword evidence="1" id="KW-0645">Protease</keyword>
<dbReference type="OrthoDB" id="9802958at2"/>
<evidence type="ECO:0000256" key="5">
    <source>
        <dbReference type="ARBA" id="ARBA00023049"/>
    </source>
</evidence>
<protein>
    <submittedName>
        <fullName evidence="7">Proteasome lid subunit RPN8/RPN11</fullName>
    </submittedName>
</protein>
<organism evidence="7 8">
    <name type="scientific">Cytobacillus oceanisediminis</name>
    <dbReference type="NCBI Taxonomy" id="665099"/>
    <lineage>
        <taxon>Bacteria</taxon>
        <taxon>Bacillati</taxon>
        <taxon>Bacillota</taxon>
        <taxon>Bacilli</taxon>
        <taxon>Bacillales</taxon>
        <taxon>Bacillaceae</taxon>
        <taxon>Cytobacillus</taxon>
    </lineage>
</organism>